<dbReference type="GO" id="GO:0016829">
    <property type="term" value="F:lyase activity"/>
    <property type="evidence" value="ECO:0007669"/>
    <property type="project" value="UniProtKB-KW"/>
</dbReference>
<dbReference type="EMBL" id="CP035282">
    <property type="protein sequence ID" value="QAT60421.1"/>
    <property type="molecule type" value="Genomic_DNA"/>
</dbReference>
<reference evidence="4" key="1">
    <citation type="submission" date="2019-01" db="EMBL/GenBank/DDBJ databases">
        <title>Draft genomes of a novel of Sporanaerobacter strains.</title>
        <authorList>
            <person name="Ma S."/>
        </authorList>
    </citation>
    <scope>NUCLEOTIDE SEQUENCE [LARGE SCALE GENOMIC DNA]</scope>
    <source>
        <strain evidence="4">NJN-17</strain>
    </source>
</reference>
<evidence type="ECO:0000259" key="2">
    <source>
        <dbReference type="SMART" id="SM00858"/>
    </source>
</evidence>
<proteinExistence type="predicted"/>
<evidence type="ECO:0000313" key="3">
    <source>
        <dbReference type="EMBL" id="QAT60421.1"/>
    </source>
</evidence>
<dbReference type="InterPro" id="IPR044144">
    <property type="entry name" value="SAF_UxaA/GarD"/>
</dbReference>
<feature type="domain" description="SAF" evidence="2">
    <location>
        <begin position="14"/>
        <end position="90"/>
    </location>
</feature>
<dbReference type="Pfam" id="PF08666">
    <property type="entry name" value="SAF"/>
    <property type="match status" value="1"/>
</dbReference>
<dbReference type="AlphaFoldDB" id="A0A410Q8X9"/>
<dbReference type="SMART" id="SM00858">
    <property type="entry name" value="SAF"/>
    <property type="match status" value="1"/>
</dbReference>
<dbReference type="GO" id="GO:0016787">
    <property type="term" value="F:hydrolase activity"/>
    <property type="evidence" value="ECO:0007669"/>
    <property type="project" value="UniProtKB-KW"/>
</dbReference>
<dbReference type="OrthoDB" id="9804574at2"/>
<evidence type="ECO:0000256" key="1">
    <source>
        <dbReference type="ARBA" id="ARBA00023239"/>
    </source>
</evidence>
<evidence type="ECO:0000313" key="4">
    <source>
        <dbReference type="Proteomes" id="UP000287969"/>
    </source>
</evidence>
<dbReference type="InterPro" id="IPR013974">
    <property type="entry name" value="SAF"/>
</dbReference>
<dbReference type="PANTHER" id="PTHR30536:SF5">
    <property type="entry name" value="ALTRONATE DEHYDRATASE"/>
    <property type="match status" value="1"/>
</dbReference>
<organism evidence="3 4">
    <name type="scientific">Acidilutibacter cellobiosedens</name>
    <dbReference type="NCBI Taxonomy" id="2507161"/>
    <lineage>
        <taxon>Bacteria</taxon>
        <taxon>Bacillati</taxon>
        <taxon>Bacillota</taxon>
        <taxon>Tissierellia</taxon>
        <taxon>Tissierellales</taxon>
        <taxon>Acidilutibacteraceae</taxon>
        <taxon>Acidilutibacter</taxon>
    </lineage>
</organism>
<name>A0A410Q8X9_9FIRM</name>
<protein>
    <submittedName>
        <fullName evidence="3">Hydrolase</fullName>
    </submittedName>
</protein>
<dbReference type="Gene3D" id="2.30.130.110">
    <property type="match status" value="1"/>
</dbReference>
<dbReference type="InterPro" id="IPR052172">
    <property type="entry name" value="UxaA_altronate/galactarate_dh"/>
</dbReference>
<keyword evidence="4" id="KW-1185">Reference proteome</keyword>
<accession>A0A410Q8X9</accession>
<dbReference type="GO" id="GO:0019698">
    <property type="term" value="P:D-galacturonate catabolic process"/>
    <property type="evidence" value="ECO:0007669"/>
    <property type="project" value="TreeGrafter"/>
</dbReference>
<sequence>MPDSKKAILMNKKDNVAMALFPIEKNNSISVFYNNEKAAELCALEDIELYHKIAIKPIQKGDLVFKYGEIIGKATDNIKVGQHVHINNIESVMTKNEN</sequence>
<gene>
    <name evidence="3" type="ORF">EQM13_01950</name>
</gene>
<keyword evidence="1" id="KW-0456">Lyase</keyword>
<dbReference type="RefSeq" id="WP_071139851.1">
    <property type="nucleotide sequence ID" value="NZ_CP035282.1"/>
</dbReference>
<dbReference type="KEGG" id="spoa:EQM13_01950"/>
<dbReference type="CDD" id="cd11613">
    <property type="entry name" value="SAF_AH_GD"/>
    <property type="match status" value="1"/>
</dbReference>
<dbReference type="Proteomes" id="UP000287969">
    <property type="component" value="Chromosome"/>
</dbReference>
<dbReference type="PANTHER" id="PTHR30536">
    <property type="entry name" value="ALTRONATE/GALACTARATE DEHYDRATASE"/>
    <property type="match status" value="1"/>
</dbReference>
<keyword evidence="3" id="KW-0378">Hydrolase</keyword>